<dbReference type="InterPro" id="IPR036182">
    <property type="entry name" value="PCuAC_sf"/>
</dbReference>
<dbReference type="KEGG" id="yag:AABB28_09285"/>
<protein>
    <submittedName>
        <fullName evidence="2">Copper chaperone PCu(A)C</fullName>
    </submittedName>
</protein>
<keyword evidence="1" id="KW-0732">Signal</keyword>
<dbReference type="SUPFAM" id="SSF110087">
    <property type="entry name" value="DR1885-like metal-binding protein"/>
    <property type="match status" value="1"/>
</dbReference>
<dbReference type="PANTHER" id="PTHR36302">
    <property type="entry name" value="BLR7088 PROTEIN"/>
    <property type="match status" value="1"/>
</dbReference>
<dbReference type="Pfam" id="PF04314">
    <property type="entry name" value="PCuAC"/>
    <property type="match status" value="1"/>
</dbReference>
<name>A0AAN0LYY0_9RHOB</name>
<feature type="signal peptide" evidence="1">
    <location>
        <begin position="1"/>
        <end position="21"/>
    </location>
</feature>
<dbReference type="InterPro" id="IPR058248">
    <property type="entry name" value="Lxx211020-like"/>
</dbReference>
<evidence type="ECO:0000313" key="3">
    <source>
        <dbReference type="Proteomes" id="UP001451782"/>
    </source>
</evidence>
<dbReference type="AlphaFoldDB" id="A0AAN0LYY0"/>
<accession>A0AAN0LYY0</accession>
<evidence type="ECO:0000256" key="1">
    <source>
        <dbReference type="SAM" id="SignalP"/>
    </source>
</evidence>
<sequence>MKMMSYAAIAALSVFATTAVAEEFMIGDLVIDSPMAFETAQTAQTAGGFMTITNNGSAADRLLAVEADFPRVEVHTTEMDGDVARMIHLEEGLMLPAGETVTLQPGGFHVMFMGLGGDPFEVDEQVPATLIFENAGRIDVMFTVQARTMNAHGGMNHGTMDHNAEQMGN</sequence>
<reference evidence="2 3" key="1">
    <citation type="submission" date="2024-04" db="EMBL/GenBank/DDBJ databases">
        <title>Phylogenomic analyses of a clade within the roseobacter group suggest taxonomic reassignments of species of the genera Aestuariivita, Citreicella, Loktanella, Nautella, Pelagibaca, Ruegeria, Thalassobius, Thiobacimonas and Tropicibacter, and the proposal o.</title>
        <authorList>
            <person name="Jeon C.O."/>
        </authorList>
    </citation>
    <scope>NUCLEOTIDE SEQUENCE [LARGE SCALE GENOMIC DNA]</scope>
    <source>
        <strain evidence="2 3">G8-12</strain>
    </source>
</reference>
<dbReference type="RefSeq" id="WP_342068533.1">
    <property type="nucleotide sequence ID" value="NZ_CP151762.1"/>
</dbReference>
<gene>
    <name evidence="2" type="ORF">AABB28_09285</name>
</gene>
<proteinExistence type="predicted"/>
<evidence type="ECO:0000313" key="2">
    <source>
        <dbReference type="EMBL" id="WZU62121.1"/>
    </source>
</evidence>
<dbReference type="Proteomes" id="UP001451782">
    <property type="component" value="Chromosome"/>
</dbReference>
<dbReference type="InterPro" id="IPR007410">
    <property type="entry name" value="LpqE-like"/>
</dbReference>
<feature type="chain" id="PRO_5042955058" evidence="1">
    <location>
        <begin position="22"/>
        <end position="169"/>
    </location>
</feature>
<dbReference type="PANTHER" id="PTHR36302:SF1">
    <property type="entry name" value="COPPER CHAPERONE PCU(A)C"/>
    <property type="match status" value="1"/>
</dbReference>
<keyword evidence="3" id="KW-1185">Reference proteome</keyword>
<dbReference type="EMBL" id="CP151762">
    <property type="protein sequence ID" value="WZU62121.1"/>
    <property type="molecule type" value="Genomic_DNA"/>
</dbReference>
<dbReference type="Gene3D" id="2.60.40.1890">
    <property type="entry name" value="PCu(A)C copper chaperone"/>
    <property type="match status" value="1"/>
</dbReference>
<organism evidence="2 3">
    <name type="scientific">Yoonia algicola</name>
    <dbReference type="NCBI Taxonomy" id="3137368"/>
    <lineage>
        <taxon>Bacteria</taxon>
        <taxon>Pseudomonadati</taxon>
        <taxon>Pseudomonadota</taxon>
        <taxon>Alphaproteobacteria</taxon>
        <taxon>Rhodobacterales</taxon>
        <taxon>Paracoccaceae</taxon>
        <taxon>Yoonia</taxon>
    </lineage>
</organism>